<sequence>KNKGTLDRYTRNRVVAFWNESQEESNHELLACSTALQILHTLTKLQEQWQQCSYQNLNVVLSVNSGELLSGNIGTSTRLNFTVFGDAVNITAGLVSLNRKFQTRVLLDNKRLKKSKITWFAIL</sequence>
<evidence type="ECO:0000313" key="2">
    <source>
        <dbReference type="EMBL" id="KAG2385732.1"/>
    </source>
</evidence>
<feature type="domain" description="Guanylate cyclase" evidence="1">
    <location>
        <begin position="35"/>
        <end position="95"/>
    </location>
</feature>
<keyword evidence="3" id="KW-1185">Reference proteome</keyword>
<gene>
    <name evidence="2" type="ORF">C9374_002881</name>
</gene>
<dbReference type="Proteomes" id="UP000816034">
    <property type="component" value="Unassembled WGS sequence"/>
</dbReference>
<dbReference type="CDD" id="cd07302">
    <property type="entry name" value="CHD"/>
    <property type="match status" value="1"/>
</dbReference>
<dbReference type="SUPFAM" id="SSF55073">
    <property type="entry name" value="Nucleotide cyclase"/>
    <property type="match status" value="1"/>
</dbReference>
<organism evidence="2 3">
    <name type="scientific">Naegleria lovaniensis</name>
    <name type="common">Amoeba</name>
    <dbReference type="NCBI Taxonomy" id="51637"/>
    <lineage>
        <taxon>Eukaryota</taxon>
        <taxon>Discoba</taxon>
        <taxon>Heterolobosea</taxon>
        <taxon>Tetramitia</taxon>
        <taxon>Eutetramitia</taxon>
        <taxon>Vahlkampfiidae</taxon>
        <taxon>Naegleria</taxon>
    </lineage>
</organism>
<accession>A0AA88GN52</accession>
<proteinExistence type="predicted"/>
<dbReference type="Gene3D" id="3.30.70.1230">
    <property type="entry name" value="Nucleotide cyclase"/>
    <property type="match status" value="1"/>
</dbReference>
<dbReference type="Pfam" id="PF00211">
    <property type="entry name" value="Guanylate_cyc"/>
    <property type="match status" value="1"/>
</dbReference>
<dbReference type="AlphaFoldDB" id="A0AA88GN52"/>
<dbReference type="GO" id="GO:0035556">
    <property type="term" value="P:intracellular signal transduction"/>
    <property type="evidence" value="ECO:0007669"/>
    <property type="project" value="InterPro"/>
</dbReference>
<name>A0AA88GN52_NAELO</name>
<evidence type="ECO:0000259" key="1">
    <source>
        <dbReference type="PROSITE" id="PS50125"/>
    </source>
</evidence>
<protein>
    <recommendedName>
        <fullName evidence="1">Guanylate cyclase domain-containing protein</fullName>
    </recommendedName>
</protein>
<dbReference type="PROSITE" id="PS50125">
    <property type="entry name" value="GUANYLATE_CYCLASE_2"/>
    <property type="match status" value="1"/>
</dbReference>
<dbReference type="RefSeq" id="XP_044549725.1">
    <property type="nucleotide sequence ID" value="XM_044692347.1"/>
</dbReference>
<comment type="caution">
    <text evidence="2">The sequence shown here is derived from an EMBL/GenBank/DDBJ whole genome shotgun (WGS) entry which is preliminary data.</text>
</comment>
<feature type="non-terminal residue" evidence="2">
    <location>
        <position position="1"/>
    </location>
</feature>
<dbReference type="GO" id="GO:0009190">
    <property type="term" value="P:cyclic nucleotide biosynthetic process"/>
    <property type="evidence" value="ECO:0007669"/>
    <property type="project" value="InterPro"/>
</dbReference>
<dbReference type="InterPro" id="IPR029787">
    <property type="entry name" value="Nucleotide_cyclase"/>
</dbReference>
<reference evidence="2 3" key="1">
    <citation type="journal article" date="2018" name="BMC Genomics">
        <title>The genome of Naegleria lovaniensis, the basis for a comparative approach to unravel pathogenicity factors of the human pathogenic amoeba N. fowleri.</title>
        <authorList>
            <person name="Liechti N."/>
            <person name="Schurch N."/>
            <person name="Bruggmann R."/>
            <person name="Wittwer M."/>
        </authorList>
    </citation>
    <scope>NUCLEOTIDE SEQUENCE [LARGE SCALE GENOMIC DNA]</scope>
    <source>
        <strain evidence="2 3">ATCC 30569</strain>
    </source>
</reference>
<dbReference type="InterPro" id="IPR001054">
    <property type="entry name" value="A/G_cyclase"/>
</dbReference>
<dbReference type="EMBL" id="PYSW02000017">
    <property type="protein sequence ID" value="KAG2385732.1"/>
    <property type="molecule type" value="Genomic_DNA"/>
</dbReference>
<evidence type="ECO:0000313" key="3">
    <source>
        <dbReference type="Proteomes" id="UP000816034"/>
    </source>
</evidence>
<dbReference type="GeneID" id="68095336"/>